<dbReference type="STRING" id="936435.F8QBU4"/>
<accession>F8QBU4</accession>
<feature type="domain" description="ABC transporter" evidence="4">
    <location>
        <begin position="427"/>
        <end position="726"/>
    </location>
</feature>
<dbReference type="PROSITE" id="PS00211">
    <property type="entry name" value="ABC_TRANSPORTER_1"/>
    <property type="match status" value="1"/>
</dbReference>
<evidence type="ECO:0000259" key="4">
    <source>
        <dbReference type="PROSITE" id="PS50893"/>
    </source>
</evidence>
<dbReference type="Gene3D" id="3.40.50.300">
    <property type="entry name" value="P-loop containing nucleotide triphosphate hydrolases"/>
    <property type="match status" value="1"/>
</dbReference>
<dbReference type="Proteomes" id="UP000008063">
    <property type="component" value="Unassembled WGS sequence"/>
</dbReference>
<dbReference type="OMA" id="LSIRSCW"/>
<keyword evidence="3" id="KW-0812">Transmembrane</keyword>
<dbReference type="SUPFAM" id="SSF52540">
    <property type="entry name" value="P-loop containing nucleoside triphosphate hydrolases"/>
    <property type="match status" value="1"/>
</dbReference>
<name>F8QBU4_SERL3</name>
<dbReference type="GO" id="GO:0034040">
    <property type="term" value="F:ATPase-coupled lipid transmembrane transporter activity"/>
    <property type="evidence" value="ECO:0007669"/>
    <property type="project" value="TreeGrafter"/>
</dbReference>
<gene>
    <name evidence="5" type="ORF">SERLA73DRAFT_171575</name>
</gene>
<dbReference type="InterPro" id="IPR039421">
    <property type="entry name" value="Type_1_exporter"/>
</dbReference>
<dbReference type="PANTHER" id="PTHR24221:SF646">
    <property type="entry name" value="HAEMOLYSIN SECRETION ATP-BINDING PROTEIN"/>
    <property type="match status" value="1"/>
</dbReference>
<dbReference type="Pfam" id="PF00005">
    <property type="entry name" value="ABC_tran"/>
    <property type="match status" value="1"/>
</dbReference>
<evidence type="ECO:0000256" key="2">
    <source>
        <dbReference type="ARBA" id="ARBA00022840"/>
    </source>
</evidence>
<dbReference type="GO" id="GO:0016887">
    <property type="term" value="F:ATP hydrolysis activity"/>
    <property type="evidence" value="ECO:0007669"/>
    <property type="project" value="InterPro"/>
</dbReference>
<keyword evidence="1" id="KW-0547">Nucleotide-binding</keyword>
<dbReference type="PROSITE" id="PS50893">
    <property type="entry name" value="ABC_TRANSPORTER_2"/>
    <property type="match status" value="1"/>
</dbReference>
<protein>
    <recommendedName>
        <fullName evidence="4">ABC transporter domain-containing protein</fullName>
    </recommendedName>
</protein>
<dbReference type="InterPro" id="IPR003439">
    <property type="entry name" value="ABC_transporter-like_ATP-bd"/>
</dbReference>
<dbReference type="SMART" id="SM00382">
    <property type="entry name" value="AAA"/>
    <property type="match status" value="1"/>
</dbReference>
<dbReference type="PANTHER" id="PTHR24221">
    <property type="entry name" value="ATP-BINDING CASSETTE SUB-FAMILY B"/>
    <property type="match status" value="1"/>
</dbReference>
<evidence type="ECO:0000256" key="1">
    <source>
        <dbReference type="ARBA" id="ARBA00022741"/>
    </source>
</evidence>
<dbReference type="HOGENOM" id="CLU_000604_63_0_1"/>
<dbReference type="InParanoid" id="F8QBU4"/>
<dbReference type="InterPro" id="IPR027417">
    <property type="entry name" value="P-loop_NTPase"/>
</dbReference>
<dbReference type="OrthoDB" id="6500128at2759"/>
<evidence type="ECO:0000313" key="6">
    <source>
        <dbReference type="Proteomes" id="UP000008063"/>
    </source>
</evidence>
<dbReference type="InterPro" id="IPR003593">
    <property type="entry name" value="AAA+_ATPase"/>
</dbReference>
<organism evidence="6">
    <name type="scientific">Serpula lacrymans var. lacrymans (strain S7.3)</name>
    <name type="common">Dry rot fungus</name>
    <dbReference type="NCBI Taxonomy" id="936435"/>
    <lineage>
        <taxon>Eukaryota</taxon>
        <taxon>Fungi</taxon>
        <taxon>Dikarya</taxon>
        <taxon>Basidiomycota</taxon>
        <taxon>Agaricomycotina</taxon>
        <taxon>Agaricomycetes</taxon>
        <taxon>Agaricomycetidae</taxon>
        <taxon>Boletales</taxon>
        <taxon>Coniophorineae</taxon>
        <taxon>Serpulaceae</taxon>
        <taxon>Serpula</taxon>
    </lineage>
</organism>
<dbReference type="EMBL" id="GL945489">
    <property type="protein sequence ID" value="EGN94063.1"/>
    <property type="molecule type" value="Genomic_DNA"/>
</dbReference>
<keyword evidence="2" id="KW-0067">ATP-binding</keyword>
<dbReference type="AlphaFoldDB" id="F8QBU4"/>
<evidence type="ECO:0000256" key="3">
    <source>
        <dbReference type="SAM" id="Phobius"/>
    </source>
</evidence>
<proteinExistence type="predicted"/>
<keyword evidence="3" id="KW-1133">Transmembrane helix</keyword>
<keyword evidence="6" id="KW-1185">Reference proteome</keyword>
<feature type="transmembrane region" description="Helical" evidence="3">
    <location>
        <begin position="77"/>
        <end position="102"/>
    </location>
</feature>
<dbReference type="InterPro" id="IPR017871">
    <property type="entry name" value="ABC_transporter-like_CS"/>
</dbReference>
<dbReference type="GO" id="GO:0005524">
    <property type="term" value="F:ATP binding"/>
    <property type="evidence" value="ECO:0007669"/>
    <property type="project" value="UniProtKB-KW"/>
</dbReference>
<sequence>MAKRKRGGRSTAPGRFDPEDVRNVKHTRIGVWDLYEEKHPELARIPGSSRLETVLQMSHSIPYVWQMIKDITSIPRCWIFLSFYMIAEIVAALIPAISLWYSGQLLQLVEIAVEKRDVDKQLLLHVAAGRIACTIASRLLQYARGRLALPLNMRIKQYYSTHIYHSMARLDVPTYEDPAVQRQLEAAWSTSWNSSVAWETIQMTSTVFTIALRLISQLSVLFAVLRDQRDGPLLAVLSFSQSVFQWYSMKRSVFNTSVWAATTKNTDYVRMQGLKQVINDASHRKEVVAGNMSEYMTSQFRDSTSRVGDDAGDFHEMRRLYAVRDRLTFASILKEPLRELPQIVFTLRAVQYPASIPLSLASLTLINQASSSFSSSLFQFFGESFSLAEQYSSVRKLYEIAHIPNRILDGKEPFPENSRTLDSGILIEFRNVSFKYTDAEKYALHNVSFKLNPGQLCVIVGVNGSGKSTILKLIARIYDPLEGEILLDGRDIRTLKLVDLRRAMSMLFQDYTHFPLSIKENIGLGDPTHALDDDKIREAARLGGAEEFVNRLPDGFDTYLDRPVHDYYSSLPEGTTSLFGRPVDYSHVRGAGRMQSTSSATLSGGQMQRLAVSRTFMRSLISGSEPSVGLLLFDEPSASLDPTAEHGESVCIAFVYMLFLIHIQDLFERLRALRGNKTMVFSSHRFGNLTRHADLILYMNDSVIEEEGTHDELLKKGGHYAKIWNLQAKAFL</sequence>
<keyword evidence="3" id="KW-0472">Membrane</keyword>
<evidence type="ECO:0000313" key="5">
    <source>
        <dbReference type="EMBL" id="EGN94063.1"/>
    </source>
</evidence>
<reference evidence="6" key="1">
    <citation type="journal article" date="2011" name="Science">
        <title>The plant cell wall-decomposing machinery underlies the functional diversity of forest fungi.</title>
        <authorList>
            <person name="Eastwood D.C."/>
            <person name="Floudas D."/>
            <person name="Binder M."/>
            <person name="Majcherczyk A."/>
            <person name="Schneider P."/>
            <person name="Aerts A."/>
            <person name="Asiegbu F.O."/>
            <person name="Baker S.E."/>
            <person name="Barry K."/>
            <person name="Bendiksby M."/>
            <person name="Blumentritt M."/>
            <person name="Coutinho P.M."/>
            <person name="Cullen D."/>
            <person name="de Vries R.P."/>
            <person name="Gathman A."/>
            <person name="Goodell B."/>
            <person name="Henrissat B."/>
            <person name="Ihrmark K."/>
            <person name="Kauserud H."/>
            <person name="Kohler A."/>
            <person name="LaButti K."/>
            <person name="Lapidus A."/>
            <person name="Lavin J.L."/>
            <person name="Lee Y.-H."/>
            <person name="Lindquist E."/>
            <person name="Lilly W."/>
            <person name="Lucas S."/>
            <person name="Morin E."/>
            <person name="Murat C."/>
            <person name="Oguiza J.A."/>
            <person name="Park J."/>
            <person name="Pisabarro A.G."/>
            <person name="Riley R."/>
            <person name="Rosling A."/>
            <person name="Salamov A."/>
            <person name="Schmidt O."/>
            <person name="Schmutz J."/>
            <person name="Skrede I."/>
            <person name="Stenlid J."/>
            <person name="Wiebenga A."/>
            <person name="Xie X."/>
            <person name="Kuees U."/>
            <person name="Hibbett D.S."/>
            <person name="Hoffmeister D."/>
            <person name="Hoegberg N."/>
            <person name="Martin F."/>
            <person name="Grigoriev I.V."/>
            <person name="Watkinson S.C."/>
        </authorList>
    </citation>
    <scope>NUCLEOTIDE SEQUENCE [LARGE SCALE GENOMIC DNA]</scope>
    <source>
        <strain evidence="6">strain S7.3</strain>
    </source>
</reference>
<dbReference type="eggNOG" id="KOG0055">
    <property type="taxonomic scope" value="Eukaryota"/>
</dbReference>